<protein>
    <submittedName>
        <fullName evidence="1">Uncharacterized protein</fullName>
    </submittedName>
</protein>
<feature type="non-terminal residue" evidence="1">
    <location>
        <position position="80"/>
    </location>
</feature>
<organism evidence="1 2">
    <name type="scientific">Trichuris suis</name>
    <name type="common">pig whipworm</name>
    <dbReference type="NCBI Taxonomy" id="68888"/>
    <lineage>
        <taxon>Eukaryota</taxon>
        <taxon>Metazoa</taxon>
        <taxon>Ecdysozoa</taxon>
        <taxon>Nematoda</taxon>
        <taxon>Enoplea</taxon>
        <taxon>Dorylaimia</taxon>
        <taxon>Trichinellida</taxon>
        <taxon>Trichuridae</taxon>
        <taxon>Trichuris</taxon>
    </lineage>
</organism>
<reference evidence="1 2" key="1">
    <citation type="journal article" date="2014" name="Nat. Genet.">
        <title>Genome and transcriptome of the porcine whipworm Trichuris suis.</title>
        <authorList>
            <person name="Jex A.R."/>
            <person name="Nejsum P."/>
            <person name="Schwarz E.M."/>
            <person name="Hu L."/>
            <person name="Young N.D."/>
            <person name="Hall R.S."/>
            <person name="Korhonen P.K."/>
            <person name="Liao S."/>
            <person name="Thamsborg S."/>
            <person name="Xia J."/>
            <person name="Xu P."/>
            <person name="Wang S."/>
            <person name="Scheerlinck J.P."/>
            <person name="Hofmann A."/>
            <person name="Sternberg P.W."/>
            <person name="Wang J."/>
            <person name="Gasser R.B."/>
        </authorList>
    </citation>
    <scope>NUCLEOTIDE SEQUENCE [LARGE SCALE GENOMIC DNA]</scope>
    <source>
        <strain evidence="1">DCEP-RM93M</strain>
    </source>
</reference>
<evidence type="ECO:0000313" key="1">
    <source>
        <dbReference type="EMBL" id="KFD50344.1"/>
    </source>
</evidence>
<name>A0A085LZE8_9BILA</name>
<dbReference type="AlphaFoldDB" id="A0A085LZE8"/>
<sequence>CHRQCWPLVYFSVKSIRPVQRTSLSRLCWKNGLRLVDATCCPGWKPVSILMSGITSCKCIVCVCFPLCSLMPEFMEQTRF</sequence>
<dbReference type="EMBL" id="KL363254">
    <property type="protein sequence ID" value="KFD50344.1"/>
    <property type="molecule type" value="Genomic_DNA"/>
</dbReference>
<feature type="non-terminal residue" evidence="1">
    <location>
        <position position="1"/>
    </location>
</feature>
<keyword evidence="2" id="KW-1185">Reference proteome</keyword>
<gene>
    <name evidence="1" type="ORF">M513_08726</name>
</gene>
<evidence type="ECO:0000313" key="2">
    <source>
        <dbReference type="Proteomes" id="UP000030764"/>
    </source>
</evidence>
<accession>A0A085LZE8</accession>
<dbReference type="Proteomes" id="UP000030764">
    <property type="component" value="Unassembled WGS sequence"/>
</dbReference>
<proteinExistence type="predicted"/>